<dbReference type="OrthoDB" id="9803649at2"/>
<dbReference type="RefSeq" id="WP_052445883.1">
    <property type="nucleotide sequence ID" value="NZ_FNGU01000002.1"/>
</dbReference>
<name>A0A1G9M429_9BACT</name>
<dbReference type="NCBIfam" id="TIGR00277">
    <property type="entry name" value="HDIG"/>
    <property type="match status" value="1"/>
</dbReference>
<dbReference type="EMBL" id="FNGU01000002">
    <property type="protein sequence ID" value="SDL68904.1"/>
    <property type="molecule type" value="Genomic_DNA"/>
</dbReference>
<organism evidence="2 3">
    <name type="scientific">Geoalkalibacter ferrihydriticus</name>
    <dbReference type="NCBI Taxonomy" id="392333"/>
    <lineage>
        <taxon>Bacteria</taxon>
        <taxon>Pseudomonadati</taxon>
        <taxon>Thermodesulfobacteriota</taxon>
        <taxon>Desulfuromonadia</taxon>
        <taxon>Desulfuromonadales</taxon>
        <taxon>Geoalkalibacteraceae</taxon>
        <taxon>Geoalkalibacter</taxon>
    </lineage>
</organism>
<dbReference type="CDD" id="cd00077">
    <property type="entry name" value="HDc"/>
    <property type="match status" value="1"/>
</dbReference>
<dbReference type="PROSITE" id="PS51833">
    <property type="entry name" value="HDOD"/>
    <property type="match status" value="1"/>
</dbReference>
<dbReference type="SMART" id="SM00471">
    <property type="entry name" value="HDc"/>
    <property type="match status" value="1"/>
</dbReference>
<accession>A0A1G9M429</accession>
<protein>
    <submittedName>
        <fullName evidence="2">HDIG domain-containing protein</fullName>
    </submittedName>
</protein>
<dbReference type="InterPro" id="IPR003607">
    <property type="entry name" value="HD/PDEase_dom"/>
</dbReference>
<dbReference type="InterPro" id="IPR052340">
    <property type="entry name" value="RNase_Y/CdgJ"/>
</dbReference>
<dbReference type="SUPFAM" id="SSF109604">
    <property type="entry name" value="HD-domain/PDEase-like"/>
    <property type="match status" value="1"/>
</dbReference>
<dbReference type="PANTHER" id="PTHR33525:SF3">
    <property type="entry name" value="RIBONUCLEASE Y"/>
    <property type="match status" value="1"/>
</dbReference>
<reference evidence="2 3" key="1">
    <citation type="submission" date="2016-10" db="EMBL/GenBank/DDBJ databases">
        <authorList>
            <person name="de Groot N.N."/>
        </authorList>
    </citation>
    <scope>NUCLEOTIDE SEQUENCE [LARGE SCALE GENOMIC DNA]</scope>
    <source>
        <strain evidence="2 3">DSM 17813</strain>
    </source>
</reference>
<dbReference type="InterPro" id="IPR006675">
    <property type="entry name" value="HDIG_dom"/>
</dbReference>
<evidence type="ECO:0000313" key="3">
    <source>
        <dbReference type="Proteomes" id="UP000182146"/>
    </source>
</evidence>
<dbReference type="AlphaFoldDB" id="A0A1G9M429"/>
<evidence type="ECO:0000259" key="1">
    <source>
        <dbReference type="PROSITE" id="PS51833"/>
    </source>
</evidence>
<dbReference type="Gene3D" id="1.10.3210.10">
    <property type="entry name" value="Hypothetical protein af1432"/>
    <property type="match status" value="1"/>
</dbReference>
<sequence>MATKVDRQAILEAIKKAPMLSPSASRLLQITAAREHEMAEVIAVVRTDAQLTARVLKTVNSAAFGLLYEITSIDRAVNYLGERMVVGIAIGDCASQLFQKPLVGYESEKGSLWRHDLLTAIAAREVATKCRTPLNPDLAFTAGLLHDIGKALISDFLKGTPEGLLRELEEHLLNDYLEGERETLGIDHPEAGSELARAWHLPQSLQAAIRHHHAPQDAPPEQRPLVYAVHLGDIIAMMAGCGTGADSLRYRLDPSYPEFFELTQDGLFEIILEADTEFQKITHSMAEAKEKLV</sequence>
<dbReference type="PANTHER" id="PTHR33525">
    <property type="match status" value="1"/>
</dbReference>
<gene>
    <name evidence="2" type="ORF">SAMN05660860_01016</name>
</gene>
<dbReference type="InterPro" id="IPR013976">
    <property type="entry name" value="HDOD"/>
</dbReference>
<evidence type="ECO:0000313" key="2">
    <source>
        <dbReference type="EMBL" id="SDL68904.1"/>
    </source>
</evidence>
<dbReference type="Pfam" id="PF08668">
    <property type="entry name" value="HDOD"/>
    <property type="match status" value="1"/>
</dbReference>
<proteinExistence type="predicted"/>
<dbReference type="STRING" id="392333.SAMN05660860_01016"/>
<dbReference type="Proteomes" id="UP000182146">
    <property type="component" value="Unassembled WGS sequence"/>
</dbReference>
<feature type="domain" description="HDOD" evidence="1">
    <location>
        <begin position="17"/>
        <end position="215"/>
    </location>
</feature>